<reference evidence="1" key="1">
    <citation type="journal article" date="2015" name="PeerJ">
        <title>First genomic representation of candidate bacterial phylum KSB3 points to enhanced environmental sensing as a trigger of wastewater bulking.</title>
        <authorList>
            <person name="Sekiguchi Y."/>
            <person name="Ohashi A."/>
            <person name="Parks D.H."/>
            <person name="Yamauchi T."/>
            <person name="Tyson G.W."/>
            <person name="Hugenholtz P."/>
        </authorList>
    </citation>
    <scope>NUCLEOTIDE SEQUENCE [LARGE SCALE GENOMIC DNA]</scope>
</reference>
<dbReference type="AlphaFoldDB" id="A0A0S6VYY8"/>
<keyword evidence="2" id="KW-1185">Reference proteome</keyword>
<organism evidence="1">
    <name type="scientific">Candidatus Moduliflexus flocculans</name>
    <dbReference type="NCBI Taxonomy" id="1499966"/>
    <lineage>
        <taxon>Bacteria</taxon>
        <taxon>Candidatus Moduliflexota</taxon>
        <taxon>Candidatus Moduliflexia</taxon>
        <taxon>Candidatus Moduliflexales</taxon>
        <taxon>Candidatus Moduliflexaceae</taxon>
    </lineage>
</organism>
<dbReference type="HOGENOM" id="CLU_2367094_0_0_0"/>
<protein>
    <submittedName>
        <fullName evidence="1">Uncharacterized protein</fullName>
    </submittedName>
</protein>
<evidence type="ECO:0000313" key="2">
    <source>
        <dbReference type="Proteomes" id="UP000030700"/>
    </source>
</evidence>
<name>A0A0S6VYY8_9BACT</name>
<gene>
    <name evidence="1" type="ORF">U14_01895</name>
</gene>
<dbReference type="STRING" id="1499966.U14_01895"/>
<dbReference type="EMBL" id="DF820456">
    <property type="protein sequence ID" value="GAK50662.1"/>
    <property type="molecule type" value="Genomic_DNA"/>
</dbReference>
<evidence type="ECO:0000313" key="1">
    <source>
        <dbReference type="EMBL" id="GAK50662.1"/>
    </source>
</evidence>
<accession>A0A0S6VYY8</accession>
<dbReference type="Proteomes" id="UP000030700">
    <property type="component" value="Unassembled WGS sequence"/>
</dbReference>
<sequence>MSNTIALFPEITTDAEFKNRVEQACKASHLTYADVVTRLLNQWLNGMVDLENEPDPDFVINAREALRSENVRNAMKRLGEQFDARRTYPNAIKVA</sequence>
<proteinExistence type="predicted"/>